<feature type="region of interest" description="Disordered" evidence="1">
    <location>
        <begin position="85"/>
        <end position="115"/>
    </location>
</feature>
<sequence>MAGDAANHSGIIFPRLLLTLTLLLLPYNIHATRSLFLKTSSDAKTAPPPPPLSEEQVQPTFIQAIEDDRHGILSKESLAQAVGGVEVPAPTPGPALAGAPAPAPSEEASATGTKPKWRPWNYNAVMYVTREEPTTMEERIQALYEDEVLRAEYKENQRLAAAEKQQKLQQAANNAYSDTKAAAAAKFTTTNEEEEDENSDAVKYTEFSAKNNYYKNYEPQDEQDNLSSYYTSPPPPFYYTSPPPPFYYTSPPPPHSQLTSKYYRSATFNEESKTGGAARITATDDELEAKYEHNKEDVAFYFTESANTHSPPPPRQTRHKTGATIIYATYNQNNDNIPPHSHGTSKTNYKRRSYHQNNYQRQEDENESREEEDKPMGMSDTRRESNQKYYNNNYRNTNYNPTETTQSYHNYDQAAMTNLDEEDLP</sequence>
<accession>A0A9P1EKL4</accession>
<name>A0A9P1EKL4_CUSEU</name>
<evidence type="ECO:0000256" key="1">
    <source>
        <dbReference type="SAM" id="MobiDB-lite"/>
    </source>
</evidence>
<feature type="compositionally biased region" description="Low complexity" evidence="1">
    <location>
        <begin position="94"/>
        <end position="111"/>
    </location>
</feature>
<organism evidence="2 3">
    <name type="scientific">Cuscuta europaea</name>
    <name type="common">European dodder</name>
    <dbReference type="NCBI Taxonomy" id="41803"/>
    <lineage>
        <taxon>Eukaryota</taxon>
        <taxon>Viridiplantae</taxon>
        <taxon>Streptophyta</taxon>
        <taxon>Embryophyta</taxon>
        <taxon>Tracheophyta</taxon>
        <taxon>Spermatophyta</taxon>
        <taxon>Magnoliopsida</taxon>
        <taxon>eudicotyledons</taxon>
        <taxon>Gunneridae</taxon>
        <taxon>Pentapetalae</taxon>
        <taxon>asterids</taxon>
        <taxon>lamiids</taxon>
        <taxon>Solanales</taxon>
        <taxon>Convolvulaceae</taxon>
        <taxon>Cuscuteae</taxon>
        <taxon>Cuscuta</taxon>
        <taxon>Cuscuta subgen. Cuscuta</taxon>
    </lineage>
</organism>
<feature type="region of interest" description="Disordered" evidence="1">
    <location>
        <begin position="331"/>
        <end position="350"/>
    </location>
</feature>
<evidence type="ECO:0000313" key="2">
    <source>
        <dbReference type="EMBL" id="CAH9113734.1"/>
    </source>
</evidence>
<dbReference type="OrthoDB" id="10596542at2759"/>
<dbReference type="EMBL" id="CAMAPE010000061">
    <property type="protein sequence ID" value="CAH9113734.1"/>
    <property type="molecule type" value="Genomic_DNA"/>
</dbReference>
<feature type="compositionally biased region" description="Low complexity" evidence="1">
    <location>
        <begin position="389"/>
        <end position="405"/>
    </location>
</feature>
<feature type="compositionally biased region" description="Polar residues" evidence="1">
    <location>
        <begin position="331"/>
        <end position="347"/>
    </location>
</feature>
<gene>
    <name evidence="2" type="ORF">CEURO_LOCUS20138</name>
</gene>
<dbReference type="Proteomes" id="UP001152484">
    <property type="component" value="Unassembled WGS sequence"/>
</dbReference>
<evidence type="ECO:0000313" key="3">
    <source>
        <dbReference type="Proteomes" id="UP001152484"/>
    </source>
</evidence>
<feature type="region of interest" description="Disordered" evidence="1">
    <location>
        <begin position="355"/>
        <end position="405"/>
    </location>
</feature>
<keyword evidence="3" id="KW-1185">Reference proteome</keyword>
<proteinExistence type="predicted"/>
<dbReference type="AlphaFoldDB" id="A0A9P1EKL4"/>
<feature type="compositionally biased region" description="Basic and acidic residues" evidence="1">
    <location>
        <begin position="371"/>
        <end position="386"/>
    </location>
</feature>
<protein>
    <submittedName>
        <fullName evidence="2">Uncharacterized protein</fullName>
    </submittedName>
</protein>
<comment type="caution">
    <text evidence="2">The sequence shown here is derived from an EMBL/GenBank/DDBJ whole genome shotgun (WGS) entry which is preliminary data.</text>
</comment>
<reference evidence="2" key="1">
    <citation type="submission" date="2022-07" db="EMBL/GenBank/DDBJ databases">
        <authorList>
            <person name="Macas J."/>
            <person name="Novak P."/>
            <person name="Neumann P."/>
        </authorList>
    </citation>
    <scope>NUCLEOTIDE SEQUENCE</scope>
</reference>